<organism evidence="15">
    <name type="scientific">Locusta migratoria migratoria</name>
    <name type="common">Asiatic migratory locust</name>
    <dbReference type="NCBI Taxonomy" id="238695"/>
    <lineage>
        <taxon>Eukaryota</taxon>
        <taxon>Metazoa</taxon>
        <taxon>Ecdysozoa</taxon>
        <taxon>Arthropoda</taxon>
        <taxon>Hexapoda</taxon>
        <taxon>Insecta</taxon>
        <taxon>Pterygota</taxon>
        <taxon>Neoptera</taxon>
        <taxon>Polyneoptera</taxon>
        <taxon>Orthoptera</taxon>
        <taxon>Caelifera</taxon>
        <taxon>Acrididea</taxon>
        <taxon>Acridomorpha</taxon>
        <taxon>Acridoidea</taxon>
        <taxon>Acrididae</taxon>
        <taxon>Oedipodinae</taxon>
        <taxon>Locusta</taxon>
    </lineage>
</organism>
<protein>
    <submittedName>
        <fullName evidence="15">Cytochrome P450 9e2</fullName>
    </submittedName>
</protein>
<dbReference type="AlphaFoldDB" id="A0A6G5XGD7"/>
<dbReference type="PROSITE" id="PS00086">
    <property type="entry name" value="CYTOCHROME_P450"/>
    <property type="match status" value="1"/>
</dbReference>
<evidence type="ECO:0000256" key="14">
    <source>
        <dbReference type="RuleBase" id="RU000461"/>
    </source>
</evidence>
<dbReference type="Gene3D" id="1.10.630.10">
    <property type="entry name" value="Cytochrome P450"/>
    <property type="match status" value="1"/>
</dbReference>
<dbReference type="SUPFAM" id="SSF48264">
    <property type="entry name" value="Cytochrome P450"/>
    <property type="match status" value="1"/>
</dbReference>
<evidence type="ECO:0000256" key="1">
    <source>
        <dbReference type="ARBA" id="ARBA00001971"/>
    </source>
</evidence>
<evidence type="ECO:0000256" key="12">
    <source>
        <dbReference type="ARBA" id="ARBA00023136"/>
    </source>
</evidence>
<comment type="subcellular location">
    <subcellularLocation>
        <location evidence="3">Endoplasmic reticulum membrane</location>
        <topology evidence="3">Peripheral membrane protein</topology>
    </subcellularLocation>
    <subcellularLocation>
        <location evidence="2">Microsome membrane</location>
        <topology evidence="2">Peripheral membrane protein</topology>
    </subcellularLocation>
</comment>
<dbReference type="GO" id="GO:0016705">
    <property type="term" value="F:oxidoreductase activity, acting on paired donors, with incorporation or reduction of molecular oxygen"/>
    <property type="evidence" value="ECO:0007669"/>
    <property type="project" value="InterPro"/>
</dbReference>
<dbReference type="GO" id="GO:0004497">
    <property type="term" value="F:monooxygenase activity"/>
    <property type="evidence" value="ECO:0007669"/>
    <property type="project" value="UniProtKB-KW"/>
</dbReference>
<keyword evidence="6 13" id="KW-0479">Metal-binding</keyword>
<evidence type="ECO:0000256" key="13">
    <source>
        <dbReference type="PIRSR" id="PIRSR602401-1"/>
    </source>
</evidence>
<reference evidence="15" key="1">
    <citation type="submission" date="2019-02" db="EMBL/GenBank/DDBJ databases">
        <title>The glycerate-3-kinase induces the remolding of cell-wall structure and composition to promote the virulence of fungus (Metarhizium acridum) to locusts.</title>
        <authorList>
            <person name="Tong X."/>
        </authorList>
    </citation>
    <scope>NUCLEOTIDE SEQUENCE</scope>
</reference>
<keyword evidence="9 14" id="KW-0560">Oxidoreductase</keyword>
<evidence type="ECO:0000256" key="10">
    <source>
        <dbReference type="ARBA" id="ARBA00023004"/>
    </source>
</evidence>
<dbReference type="FunFam" id="1.10.630.10:FF:000182">
    <property type="entry name" value="Cytochrome P450 3A4"/>
    <property type="match status" value="1"/>
</dbReference>
<dbReference type="PANTHER" id="PTHR24292">
    <property type="entry name" value="CYTOCHROME P450"/>
    <property type="match status" value="1"/>
</dbReference>
<accession>A0A6G5XGD7</accession>
<evidence type="ECO:0000256" key="9">
    <source>
        <dbReference type="ARBA" id="ARBA00023002"/>
    </source>
</evidence>
<evidence type="ECO:0000313" key="15">
    <source>
        <dbReference type="EMBL" id="QGW35748.1"/>
    </source>
</evidence>
<dbReference type="InterPro" id="IPR050476">
    <property type="entry name" value="Insect_CytP450_Detox"/>
</dbReference>
<evidence type="ECO:0000256" key="7">
    <source>
        <dbReference type="ARBA" id="ARBA00022824"/>
    </source>
</evidence>
<comment type="similarity">
    <text evidence="4 14">Belongs to the cytochrome P450 family.</text>
</comment>
<dbReference type="InterPro" id="IPR001128">
    <property type="entry name" value="Cyt_P450"/>
</dbReference>
<evidence type="ECO:0000256" key="4">
    <source>
        <dbReference type="ARBA" id="ARBA00010617"/>
    </source>
</evidence>
<evidence type="ECO:0000256" key="5">
    <source>
        <dbReference type="ARBA" id="ARBA00022617"/>
    </source>
</evidence>
<sequence length="543" mass="61931">MRNVLFQRYDPFAIGRGFIRTGKGPLTNAAVARMVSKFEATGGLDGRPRSGRPSTKCNAAETVQKEMETVAGLSMHVEVSARAVSRRTGIPYAPAAVAEVTEALQSRIPLMMIRDPDLIRAVTVKDFDHFTDHMDFINADKNNPLSQRMLVALKGKEWHDMRTTLSPAFTTMKMKNMFTLIREIGQQIVTYLDSQTAEYKAILQKLTDKRSVCRLFSSSVTSFKGSANKTQSLVRLSHDIIYVIFTTHYFTIGGRGCIKTHVLPLSQTIPRKLIGRKIKFFRYLNLYVSALRRNWHNFVNSHRDRLHTCAREQHLKKTTCHKVLKKRLTNDDMAAQAILFFFGGFDTVSTLMTFCSYLLATHQEIQARLQREVDEVMKKSGGQPDYEQVIGCQYLDMVISETLRMYTPGTAMDRVCVRPYQLPDTETCRGVKLRPGEIIWIPVHGIHHDAKYYPDPETFDPERFSPENKHNIKPFTYFPFGSGPRVCIAQRFALMEVKLVFLYLMSKFSFQVVPKTPVPLQIQPDKLALSIKGGAWIGIRRRS</sequence>
<dbReference type="Pfam" id="PF00067">
    <property type="entry name" value="p450"/>
    <property type="match status" value="1"/>
</dbReference>
<keyword evidence="10 13" id="KW-0408">Iron</keyword>
<keyword evidence="11 14" id="KW-0503">Monooxygenase</keyword>
<evidence type="ECO:0000256" key="3">
    <source>
        <dbReference type="ARBA" id="ARBA00004406"/>
    </source>
</evidence>
<dbReference type="GO" id="GO:0005506">
    <property type="term" value="F:iron ion binding"/>
    <property type="evidence" value="ECO:0007669"/>
    <property type="project" value="InterPro"/>
</dbReference>
<name>A0A6G5XGD7_LOCMI</name>
<dbReference type="GO" id="GO:0005789">
    <property type="term" value="C:endoplasmic reticulum membrane"/>
    <property type="evidence" value="ECO:0007669"/>
    <property type="project" value="UniProtKB-SubCell"/>
</dbReference>
<dbReference type="PRINTS" id="PR00385">
    <property type="entry name" value="P450"/>
</dbReference>
<evidence type="ECO:0000256" key="2">
    <source>
        <dbReference type="ARBA" id="ARBA00004174"/>
    </source>
</evidence>
<dbReference type="InterPro" id="IPR002401">
    <property type="entry name" value="Cyt_P450_E_grp-I"/>
</dbReference>
<evidence type="ECO:0000256" key="8">
    <source>
        <dbReference type="ARBA" id="ARBA00022848"/>
    </source>
</evidence>
<dbReference type="InterPro" id="IPR017972">
    <property type="entry name" value="Cyt_P450_CS"/>
</dbReference>
<dbReference type="CDD" id="cd11056">
    <property type="entry name" value="CYP6-like"/>
    <property type="match status" value="1"/>
</dbReference>
<dbReference type="InterPro" id="IPR036396">
    <property type="entry name" value="Cyt_P450_sf"/>
</dbReference>
<dbReference type="EMBL" id="MK577488">
    <property type="protein sequence ID" value="QGW35748.1"/>
    <property type="molecule type" value="mRNA"/>
</dbReference>
<dbReference type="PRINTS" id="PR00463">
    <property type="entry name" value="EP450I"/>
</dbReference>
<keyword evidence="8" id="KW-0492">Microsome</keyword>
<keyword evidence="5 13" id="KW-0349">Heme</keyword>
<dbReference type="GO" id="GO:0020037">
    <property type="term" value="F:heme binding"/>
    <property type="evidence" value="ECO:0007669"/>
    <property type="project" value="InterPro"/>
</dbReference>
<keyword evidence="12" id="KW-0472">Membrane</keyword>
<keyword evidence="7" id="KW-0256">Endoplasmic reticulum</keyword>
<proteinExistence type="evidence at transcript level"/>
<dbReference type="PANTHER" id="PTHR24292:SF54">
    <property type="entry name" value="CYP9F3-RELATED"/>
    <property type="match status" value="1"/>
</dbReference>
<evidence type="ECO:0000256" key="6">
    <source>
        <dbReference type="ARBA" id="ARBA00022723"/>
    </source>
</evidence>
<feature type="binding site" description="axial binding residue" evidence="13">
    <location>
        <position position="487"/>
    </location>
    <ligand>
        <name>heme</name>
        <dbReference type="ChEBI" id="CHEBI:30413"/>
    </ligand>
    <ligandPart>
        <name>Fe</name>
        <dbReference type="ChEBI" id="CHEBI:18248"/>
    </ligandPart>
</feature>
<evidence type="ECO:0000256" key="11">
    <source>
        <dbReference type="ARBA" id="ARBA00023033"/>
    </source>
</evidence>
<comment type="cofactor">
    <cofactor evidence="1 13">
        <name>heme</name>
        <dbReference type="ChEBI" id="CHEBI:30413"/>
    </cofactor>
</comment>